<dbReference type="GO" id="GO:0006355">
    <property type="term" value="P:regulation of DNA-templated transcription"/>
    <property type="evidence" value="ECO:0007669"/>
    <property type="project" value="InterPro"/>
</dbReference>
<protein>
    <recommendedName>
        <fullName evidence="1">Ribbon-helix-helix protein CopG domain-containing protein</fullName>
    </recommendedName>
</protein>
<dbReference type="Proteomes" id="UP001319921">
    <property type="component" value="Chromosome"/>
</dbReference>
<evidence type="ECO:0000313" key="3">
    <source>
        <dbReference type="Proteomes" id="UP001319921"/>
    </source>
</evidence>
<dbReference type="GeneID" id="68868015"/>
<feature type="domain" description="Ribbon-helix-helix protein CopG" evidence="1">
    <location>
        <begin position="11"/>
        <end position="44"/>
    </location>
</feature>
<dbReference type="RefSeq" id="WP_229571008.1">
    <property type="nucleotide sequence ID" value="NZ_AP025226.1"/>
</dbReference>
<dbReference type="EMBL" id="AP025226">
    <property type="protein sequence ID" value="BDC00273.1"/>
    <property type="molecule type" value="Genomic_DNA"/>
</dbReference>
<proteinExistence type="predicted"/>
<evidence type="ECO:0000313" key="2">
    <source>
        <dbReference type="EMBL" id="BDC00273.1"/>
    </source>
</evidence>
<keyword evidence="3" id="KW-1185">Reference proteome</keyword>
<organism evidence="2 3">
    <name type="scientific">Saccharolobus caldissimus</name>
    <dbReference type="NCBI Taxonomy" id="1702097"/>
    <lineage>
        <taxon>Archaea</taxon>
        <taxon>Thermoproteota</taxon>
        <taxon>Thermoprotei</taxon>
        <taxon>Sulfolobales</taxon>
        <taxon>Sulfolobaceae</taxon>
        <taxon>Saccharolobus</taxon>
    </lineage>
</organism>
<accession>A0AAQ4CWU1</accession>
<dbReference type="Pfam" id="PF01402">
    <property type="entry name" value="RHH_1"/>
    <property type="match status" value="1"/>
</dbReference>
<sequence length="50" mass="5715">MMVKRKAVITYLDEEYYNILLRLAQKKGASVSQIVREILLEKLGDSDGQS</sequence>
<gene>
    <name evidence="2" type="ORF">SACC_32890</name>
</gene>
<dbReference type="KEGG" id="scas:SACC_32890"/>
<evidence type="ECO:0000259" key="1">
    <source>
        <dbReference type="Pfam" id="PF01402"/>
    </source>
</evidence>
<dbReference type="InterPro" id="IPR002145">
    <property type="entry name" value="CopG"/>
</dbReference>
<reference evidence="2 3" key="1">
    <citation type="journal article" date="2022" name="Microbiol. Resour. Announc.">
        <title>Complete Genome Sequence of the Hyperthermophilic and Acidophilic Archaeon Saccharolobus caldissimus Strain HS-3T.</title>
        <authorList>
            <person name="Sakai H.D."/>
            <person name="Kurosawa N."/>
        </authorList>
    </citation>
    <scope>NUCLEOTIDE SEQUENCE [LARGE SCALE GENOMIC DNA]</scope>
    <source>
        <strain evidence="2 3">JCM32116</strain>
    </source>
</reference>
<dbReference type="AlphaFoldDB" id="A0AAQ4CWU1"/>
<name>A0AAQ4CWU1_9CREN</name>